<sequence length="86" mass="9681">MFKPKELTDGPLTLLSTLASSYEDEHLEGDAVLYDYAPRSREYENDGLKRIAASGRKVILLKQVKTKPRPEYMIVAPVATRPARFG</sequence>
<comment type="caution">
    <text evidence="1">The sequence shown here is derived from an EMBL/GenBank/DDBJ whole genome shotgun (WGS) entry which is preliminary data.</text>
</comment>
<dbReference type="Proteomes" id="UP000075515">
    <property type="component" value="Unassembled WGS sequence"/>
</dbReference>
<evidence type="ECO:0000313" key="2">
    <source>
        <dbReference type="Proteomes" id="UP000075515"/>
    </source>
</evidence>
<proteinExistence type="predicted"/>
<accession>A0A150T2P6</accession>
<organism evidence="1 2">
    <name type="scientific">Sorangium cellulosum</name>
    <name type="common">Polyangium cellulosum</name>
    <dbReference type="NCBI Taxonomy" id="56"/>
    <lineage>
        <taxon>Bacteria</taxon>
        <taxon>Pseudomonadati</taxon>
        <taxon>Myxococcota</taxon>
        <taxon>Polyangia</taxon>
        <taxon>Polyangiales</taxon>
        <taxon>Polyangiaceae</taxon>
        <taxon>Sorangium</taxon>
    </lineage>
</organism>
<protein>
    <submittedName>
        <fullName evidence="1">Uncharacterized protein</fullName>
    </submittedName>
</protein>
<name>A0A150T2P6_SORCE</name>
<evidence type="ECO:0000313" key="1">
    <source>
        <dbReference type="EMBL" id="KYF99012.1"/>
    </source>
</evidence>
<dbReference type="AlphaFoldDB" id="A0A150T2P6"/>
<gene>
    <name evidence="1" type="ORF">BE18_28465</name>
</gene>
<dbReference type="EMBL" id="JEMC01001191">
    <property type="protein sequence ID" value="KYF99012.1"/>
    <property type="molecule type" value="Genomic_DNA"/>
</dbReference>
<reference evidence="1 2" key="1">
    <citation type="submission" date="2014-02" db="EMBL/GenBank/DDBJ databases">
        <title>The small core and large imbalanced accessory genome model reveals a collaborative survival strategy of Sorangium cellulosum strains in nature.</title>
        <authorList>
            <person name="Han K."/>
            <person name="Peng R."/>
            <person name="Blom J."/>
            <person name="Li Y.-Z."/>
        </authorList>
    </citation>
    <scope>NUCLEOTIDE SEQUENCE [LARGE SCALE GENOMIC DNA]</scope>
    <source>
        <strain evidence="1 2">So0149</strain>
    </source>
</reference>